<dbReference type="EMBL" id="MN739105">
    <property type="protein sequence ID" value="QHS89132.1"/>
    <property type="molecule type" value="Genomic_DNA"/>
</dbReference>
<evidence type="ECO:0000313" key="1">
    <source>
        <dbReference type="EMBL" id="QHS89132.1"/>
    </source>
</evidence>
<reference evidence="1" key="1">
    <citation type="journal article" date="2020" name="Nature">
        <title>Giant virus diversity and host interactions through global metagenomics.</title>
        <authorList>
            <person name="Schulz F."/>
            <person name="Roux S."/>
            <person name="Paez-Espino D."/>
            <person name="Jungbluth S."/>
            <person name="Walsh D.A."/>
            <person name="Denef V.J."/>
            <person name="McMahon K.D."/>
            <person name="Konstantinidis K.T."/>
            <person name="Eloe-Fadrosh E.A."/>
            <person name="Kyrpides N.C."/>
            <person name="Woyke T."/>
        </authorList>
    </citation>
    <scope>NUCLEOTIDE SEQUENCE</scope>
    <source>
        <strain evidence="1">GVMAG-M-3300010158-59</strain>
    </source>
</reference>
<accession>A0A6C0BAS6</accession>
<organism evidence="1">
    <name type="scientific">viral metagenome</name>
    <dbReference type="NCBI Taxonomy" id="1070528"/>
    <lineage>
        <taxon>unclassified sequences</taxon>
        <taxon>metagenomes</taxon>
        <taxon>organismal metagenomes</taxon>
    </lineage>
</organism>
<protein>
    <submittedName>
        <fullName evidence="1">Uncharacterized protein</fullName>
    </submittedName>
</protein>
<proteinExistence type="predicted"/>
<sequence>MYVLYGLLLVLFILIVTNKKKTIENFVDLDTLLSSISDGASNFCDIYQEDPATMEKQCSTLAVTNCKKSKCCAFVNSNKCMAADATGPIFGYNSDGTSIPIDTYYYMNKCFGPGCLK</sequence>
<name>A0A6C0BAS6_9ZZZZ</name>
<dbReference type="AlphaFoldDB" id="A0A6C0BAS6"/>